<feature type="transmembrane region" description="Helical" evidence="5">
    <location>
        <begin position="279"/>
        <end position="297"/>
    </location>
</feature>
<dbReference type="GO" id="GO:0000139">
    <property type="term" value="C:Golgi membrane"/>
    <property type="evidence" value="ECO:0007669"/>
    <property type="project" value="InterPro"/>
</dbReference>
<comment type="subcellular location">
    <subcellularLocation>
        <location evidence="1">Membrane</location>
        <topology evidence="1">Multi-pass membrane protein</topology>
    </subcellularLocation>
</comment>
<comment type="caution">
    <text evidence="6">The sequence shown here is derived from an EMBL/GenBank/DDBJ whole genome shotgun (WGS) entry which is preliminary data.</text>
</comment>
<keyword evidence="7" id="KW-1185">Reference proteome</keyword>
<dbReference type="AlphaFoldDB" id="A0A0C2J0R6"/>
<dbReference type="InterPro" id="IPR037185">
    <property type="entry name" value="EmrE-like"/>
</dbReference>
<sequence length="450" mass="48055">MAPSPSLTSTSPAAWPRAASPGYRPARFLRGATSIQTMSQIFLVLQNSALIMVMHHSRAKPVSGQRRYFISTAMMFVELIKLVISLAIDCHAQIKAQKAAAAAAAASAANGDDSKERPALPANPYSPANIASILYQSLFASGSWMLILPAGLYALQTHLVYVAVSNMETVPFQVTYQLKILTTVLFSIVMLQRVISPKQWLALVLLTLGVAIVQVAETSGGPGAKTIASASASASAPPSSFSLASLMGWFAGGRTDSANNTRVTTASPKLVHPMNTTKGFFAAIVASFISGFTGVYFEKLIKESRVSVSLWTRNAQLSFFSLFPILLLGVWCKDGAAIAQHGFFVGYGPTVWATIGLQALGGILVAICITYADNVAKNLAASFSIVVSYMANAVLFGEPMTLQSTLGVSTVLFSLYLYQSRSSRPPPDSPLLPVDRDGLVDLRSKEMREK</sequence>
<gene>
    <name evidence="6" type="ORF">SPBR_02768</name>
</gene>
<evidence type="ECO:0000256" key="2">
    <source>
        <dbReference type="ARBA" id="ARBA00022692"/>
    </source>
</evidence>
<protein>
    <recommendedName>
        <fullName evidence="8">Solute carrier family 35 (UDP-sugar transporter), member A1/2/3</fullName>
    </recommendedName>
</protein>
<feature type="transmembrane region" description="Helical" evidence="5">
    <location>
        <begin position="133"/>
        <end position="154"/>
    </location>
</feature>
<feature type="transmembrane region" description="Helical" evidence="5">
    <location>
        <begin position="317"/>
        <end position="339"/>
    </location>
</feature>
<name>A0A0C2J0R6_9PEZI</name>
<keyword evidence="4 5" id="KW-0472">Membrane</keyword>
<dbReference type="OrthoDB" id="408493at2759"/>
<accession>A0A0C2J0R6</accession>
<dbReference type="Pfam" id="PF04142">
    <property type="entry name" value="Nuc_sug_transp"/>
    <property type="match status" value="2"/>
</dbReference>
<dbReference type="RefSeq" id="XP_040620595.1">
    <property type="nucleotide sequence ID" value="XM_040761071.1"/>
</dbReference>
<dbReference type="HOGENOM" id="CLU_024645_2_0_1"/>
<dbReference type="VEuPathDB" id="FungiDB:SPBR_02768"/>
<evidence type="ECO:0000256" key="5">
    <source>
        <dbReference type="SAM" id="Phobius"/>
    </source>
</evidence>
<dbReference type="GO" id="GO:0015165">
    <property type="term" value="F:pyrimidine nucleotide-sugar transmembrane transporter activity"/>
    <property type="evidence" value="ECO:0007669"/>
    <property type="project" value="InterPro"/>
</dbReference>
<feature type="transmembrane region" description="Helical" evidence="5">
    <location>
        <begin position="68"/>
        <end position="88"/>
    </location>
</feature>
<dbReference type="SUPFAM" id="SSF103481">
    <property type="entry name" value="Multidrug resistance efflux transporter EmrE"/>
    <property type="match status" value="1"/>
</dbReference>
<dbReference type="Proteomes" id="UP000031575">
    <property type="component" value="Unassembled WGS sequence"/>
</dbReference>
<feature type="transmembrane region" description="Helical" evidence="5">
    <location>
        <begin position="379"/>
        <end position="396"/>
    </location>
</feature>
<evidence type="ECO:0000313" key="7">
    <source>
        <dbReference type="Proteomes" id="UP000031575"/>
    </source>
</evidence>
<evidence type="ECO:0000256" key="4">
    <source>
        <dbReference type="ARBA" id="ARBA00023136"/>
    </source>
</evidence>
<dbReference type="PANTHER" id="PTHR10231">
    <property type="entry name" value="NUCLEOTIDE-SUGAR TRANSMEMBRANE TRANSPORTER"/>
    <property type="match status" value="1"/>
</dbReference>
<feature type="transmembrane region" description="Helical" evidence="5">
    <location>
        <begin position="402"/>
        <end position="418"/>
    </location>
</feature>
<dbReference type="InterPro" id="IPR007271">
    <property type="entry name" value="Nuc_sug_transpt"/>
</dbReference>
<keyword evidence="2 5" id="KW-0812">Transmembrane</keyword>
<dbReference type="EMBL" id="AWTV01000006">
    <property type="protein sequence ID" value="KIH92585.1"/>
    <property type="molecule type" value="Genomic_DNA"/>
</dbReference>
<proteinExistence type="predicted"/>
<feature type="transmembrane region" description="Helical" evidence="5">
    <location>
        <begin position="351"/>
        <end position="372"/>
    </location>
</feature>
<reference evidence="6 7" key="1">
    <citation type="journal article" date="2014" name="BMC Genomics">
        <title>Comparative genomics of the major fungal agents of human and animal Sporotrichosis: Sporothrix schenckii and Sporothrix brasiliensis.</title>
        <authorList>
            <person name="Teixeira M.M."/>
            <person name="de Almeida L.G."/>
            <person name="Kubitschek-Barreira P."/>
            <person name="Alves F.L."/>
            <person name="Kioshima E.S."/>
            <person name="Abadio A.K."/>
            <person name="Fernandes L."/>
            <person name="Derengowski L.S."/>
            <person name="Ferreira K.S."/>
            <person name="Souza R.C."/>
            <person name="Ruiz J.C."/>
            <person name="de Andrade N.C."/>
            <person name="Paes H.C."/>
            <person name="Nicola A.M."/>
            <person name="Albuquerque P."/>
            <person name="Gerber A.L."/>
            <person name="Martins V.P."/>
            <person name="Peconick L.D."/>
            <person name="Neto A.V."/>
            <person name="Chaucanez C.B."/>
            <person name="Silva P.A."/>
            <person name="Cunha O.L."/>
            <person name="de Oliveira F.F."/>
            <person name="dos Santos T.C."/>
            <person name="Barros A.L."/>
            <person name="Soares M.A."/>
            <person name="de Oliveira L.M."/>
            <person name="Marini M.M."/>
            <person name="Villalobos-Duno H."/>
            <person name="Cunha M.M."/>
            <person name="de Hoog S."/>
            <person name="da Silveira J.F."/>
            <person name="Henrissat B."/>
            <person name="Nino-Vega G.A."/>
            <person name="Cisalpino P.S."/>
            <person name="Mora-Montes H.M."/>
            <person name="Almeida S.R."/>
            <person name="Stajich J.E."/>
            <person name="Lopes-Bezerra L.M."/>
            <person name="Vasconcelos A.T."/>
            <person name="Felipe M.S."/>
        </authorList>
    </citation>
    <scope>NUCLEOTIDE SEQUENCE [LARGE SCALE GENOMIC DNA]</scope>
    <source>
        <strain evidence="6 7">5110</strain>
    </source>
</reference>
<feature type="transmembrane region" description="Helical" evidence="5">
    <location>
        <begin position="174"/>
        <end position="191"/>
    </location>
</feature>
<dbReference type="NCBIfam" id="TIGR00803">
    <property type="entry name" value="nst"/>
    <property type="match status" value="2"/>
</dbReference>
<evidence type="ECO:0000256" key="3">
    <source>
        <dbReference type="ARBA" id="ARBA00022989"/>
    </source>
</evidence>
<keyword evidence="3 5" id="KW-1133">Transmembrane helix</keyword>
<organism evidence="6 7">
    <name type="scientific">Sporothrix brasiliensis 5110</name>
    <dbReference type="NCBI Taxonomy" id="1398154"/>
    <lineage>
        <taxon>Eukaryota</taxon>
        <taxon>Fungi</taxon>
        <taxon>Dikarya</taxon>
        <taxon>Ascomycota</taxon>
        <taxon>Pezizomycotina</taxon>
        <taxon>Sordariomycetes</taxon>
        <taxon>Sordariomycetidae</taxon>
        <taxon>Ophiostomatales</taxon>
        <taxon>Ophiostomataceae</taxon>
        <taxon>Sporothrix</taxon>
    </lineage>
</organism>
<evidence type="ECO:0008006" key="8">
    <source>
        <dbReference type="Google" id="ProtNLM"/>
    </source>
</evidence>
<evidence type="ECO:0000256" key="1">
    <source>
        <dbReference type="ARBA" id="ARBA00004141"/>
    </source>
</evidence>
<evidence type="ECO:0000313" key="6">
    <source>
        <dbReference type="EMBL" id="KIH92585.1"/>
    </source>
</evidence>
<dbReference type="GeneID" id="63675992"/>
<dbReference type="PIRSF" id="PIRSF005799">
    <property type="entry name" value="UDP-gal_transpt"/>
    <property type="match status" value="1"/>
</dbReference>
<feature type="transmembrane region" description="Helical" evidence="5">
    <location>
        <begin position="200"/>
        <end position="216"/>
    </location>
</feature>